<sequence length="347" mass="38806">METCEMTRKASRSRDMLLGLEERVVNLKDSLGDVKKTLEEVKRRIVELDLKEEQLNEVKRSCFLRIIGSSNSGSNCAFNIGKQRLAKPFDVRRIFVFKLFFEIVGGANVALVSNYCANELCRIVAEEWERGSSLDGWNKRWEVALCKAYERADNAFKDEALAPKSVGSTALVLIVSPCQIIAANCGDSRAVLCRGAQAIPLTVDQKPDRADELERITSSGGRILNWGCLRVEGILSMSRAIGDHDLKPWVISVPEVTFTTRTKEDECLILASDGLWDVLSNDDVVKLARKELRQRHRLAGANKSSFPPAWHVSQHVLKQALDAYSLDNISVIVVDLKNPKLKPQEKP</sequence>
<keyword evidence="1" id="KW-0175">Coiled coil</keyword>
<dbReference type="eggNOG" id="KOG0698">
    <property type="taxonomic scope" value="Eukaryota"/>
</dbReference>
<dbReference type="PANTHER" id="PTHR47992">
    <property type="entry name" value="PROTEIN PHOSPHATASE"/>
    <property type="match status" value="1"/>
</dbReference>
<dbReference type="CDD" id="cd00143">
    <property type="entry name" value="PP2Cc"/>
    <property type="match status" value="1"/>
</dbReference>
<proteinExistence type="predicted"/>
<dbReference type="InterPro" id="IPR001932">
    <property type="entry name" value="PPM-type_phosphatase-like_dom"/>
</dbReference>
<dbReference type="SUPFAM" id="SSF81606">
    <property type="entry name" value="PP2C-like"/>
    <property type="match status" value="1"/>
</dbReference>
<dbReference type="InterPro" id="IPR015655">
    <property type="entry name" value="PP2C"/>
</dbReference>
<accession>A0A0D2RI75</accession>
<dbReference type="STRING" id="29730.A0A0D2RI75"/>
<feature type="coiled-coil region" evidence="1">
    <location>
        <begin position="24"/>
        <end position="58"/>
    </location>
</feature>
<keyword evidence="4" id="KW-1185">Reference proteome</keyword>
<dbReference type="FunFam" id="3.60.40.10:FF:000291">
    <property type="entry name" value="Protein phosphatase 2C 50"/>
    <property type="match status" value="1"/>
</dbReference>
<dbReference type="AlphaFoldDB" id="A0A0D2RI75"/>
<evidence type="ECO:0000259" key="2">
    <source>
        <dbReference type="PROSITE" id="PS51746"/>
    </source>
</evidence>
<dbReference type="InterPro" id="IPR036457">
    <property type="entry name" value="PPM-type-like_dom_sf"/>
</dbReference>
<evidence type="ECO:0000256" key="1">
    <source>
        <dbReference type="SAM" id="Coils"/>
    </source>
</evidence>
<dbReference type="Pfam" id="PF00481">
    <property type="entry name" value="PP2C"/>
    <property type="match status" value="1"/>
</dbReference>
<feature type="domain" description="PPM-type phosphatase" evidence="2">
    <location>
        <begin position="69"/>
        <end position="336"/>
    </location>
</feature>
<dbReference type="GO" id="GO:0004722">
    <property type="term" value="F:protein serine/threonine phosphatase activity"/>
    <property type="evidence" value="ECO:0007669"/>
    <property type="project" value="InterPro"/>
</dbReference>
<dbReference type="Gramene" id="KJB70387">
    <property type="protein sequence ID" value="KJB70387"/>
    <property type="gene ID" value="B456_011G071200"/>
</dbReference>
<reference evidence="3 4" key="1">
    <citation type="journal article" date="2012" name="Nature">
        <title>Repeated polyploidization of Gossypium genomes and the evolution of spinnable cotton fibres.</title>
        <authorList>
            <person name="Paterson A.H."/>
            <person name="Wendel J.F."/>
            <person name="Gundlach H."/>
            <person name="Guo H."/>
            <person name="Jenkins J."/>
            <person name="Jin D."/>
            <person name="Llewellyn D."/>
            <person name="Showmaker K.C."/>
            <person name="Shu S."/>
            <person name="Udall J."/>
            <person name="Yoo M.J."/>
            <person name="Byers R."/>
            <person name="Chen W."/>
            <person name="Doron-Faigenboim A."/>
            <person name="Duke M.V."/>
            <person name="Gong L."/>
            <person name="Grimwood J."/>
            <person name="Grover C."/>
            <person name="Grupp K."/>
            <person name="Hu G."/>
            <person name="Lee T.H."/>
            <person name="Li J."/>
            <person name="Lin L."/>
            <person name="Liu T."/>
            <person name="Marler B.S."/>
            <person name="Page J.T."/>
            <person name="Roberts A.W."/>
            <person name="Romanel E."/>
            <person name="Sanders W.S."/>
            <person name="Szadkowski E."/>
            <person name="Tan X."/>
            <person name="Tang H."/>
            <person name="Xu C."/>
            <person name="Wang J."/>
            <person name="Wang Z."/>
            <person name="Zhang D."/>
            <person name="Zhang L."/>
            <person name="Ashrafi H."/>
            <person name="Bedon F."/>
            <person name="Bowers J.E."/>
            <person name="Brubaker C.L."/>
            <person name="Chee P.W."/>
            <person name="Das S."/>
            <person name="Gingle A.R."/>
            <person name="Haigler C.H."/>
            <person name="Harker D."/>
            <person name="Hoffmann L.V."/>
            <person name="Hovav R."/>
            <person name="Jones D.C."/>
            <person name="Lemke C."/>
            <person name="Mansoor S."/>
            <person name="ur Rahman M."/>
            <person name="Rainville L.N."/>
            <person name="Rambani A."/>
            <person name="Reddy U.K."/>
            <person name="Rong J.K."/>
            <person name="Saranga Y."/>
            <person name="Scheffler B.E."/>
            <person name="Scheffler J.A."/>
            <person name="Stelly D.M."/>
            <person name="Triplett B.A."/>
            <person name="Van Deynze A."/>
            <person name="Vaslin M.F."/>
            <person name="Waghmare V.N."/>
            <person name="Walford S.A."/>
            <person name="Wright R.J."/>
            <person name="Zaki E.A."/>
            <person name="Zhang T."/>
            <person name="Dennis E.S."/>
            <person name="Mayer K.F."/>
            <person name="Peterson D.G."/>
            <person name="Rokhsar D.S."/>
            <person name="Wang X."/>
            <person name="Schmutz J."/>
        </authorList>
    </citation>
    <scope>NUCLEOTIDE SEQUENCE [LARGE SCALE GENOMIC DNA]</scope>
</reference>
<dbReference type="OMA" id="YCANELC"/>
<dbReference type="PROSITE" id="PS51746">
    <property type="entry name" value="PPM_2"/>
    <property type="match status" value="1"/>
</dbReference>
<evidence type="ECO:0000313" key="3">
    <source>
        <dbReference type="EMBL" id="KJB70387.1"/>
    </source>
</evidence>
<dbReference type="SMART" id="SM00332">
    <property type="entry name" value="PP2Cc"/>
    <property type="match status" value="1"/>
</dbReference>
<gene>
    <name evidence="3" type="ORF">B456_011G071200</name>
</gene>
<organism evidence="3 4">
    <name type="scientific">Gossypium raimondii</name>
    <name type="common">Peruvian cotton</name>
    <name type="synonym">Gossypium klotzschianum subsp. raimondii</name>
    <dbReference type="NCBI Taxonomy" id="29730"/>
    <lineage>
        <taxon>Eukaryota</taxon>
        <taxon>Viridiplantae</taxon>
        <taxon>Streptophyta</taxon>
        <taxon>Embryophyta</taxon>
        <taxon>Tracheophyta</taxon>
        <taxon>Spermatophyta</taxon>
        <taxon>Magnoliopsida</taxon>
        <taxon>eudicotyledons</taxon>
        <taxon>Gunneridae</taxon>
        <taxon>Pentapetalae</taxon>
        <taxon>rosids</taxon>
        <taxon>malvids</taxon>
        <taxon>Malvales</taxon>
        <taxon>Malvaceae</taxon>
        <taxon>Malvoideae</taxon>
        <taxon>Gossypium</taxon>
    </lineage>
</organism>
<name>A0A0D2RI75_GOSRA</name>
<protein>
    <recommendedName>
        <fullName evidence="2">PPM-type phosphatase domain-containing protein</fullName>
    </recommendedName>
</protein>
<dbReference type="EMBL" id="CM001750">
    <property type="protein sequence ID" value="KJB70387.1"/>
    <property type="molecule type" value="Genomic_DNA"/>
</dbReference>
<evidence type="ECO:0000313" key="4">
    <source>
        <dbReference type="Proteomes" id="UP000032304"/>
    </source>
</evidence>
<dbReference type="Proteomes" id="UP000032304">
    <property type="component" value="Chromosome 11"/>
</dbReference>
<dbReference type="Gene3D" id="3.60.40.10">
    <property type="entry name" value="PPM-type phosphatase domain"/>
    <property type="match status" value="1"/>
</dbReference>